<evidence type="ECO:0000259" key="2">
    <source>
        <dbReference type="Pfam" id="PF03007"/>
    </source>
</evidence>
<gene>
    <name evidence="3" type="ORF">AB0I48_34060</name>
</gene>
<dbReference type="EMBL" id="JBFAKC010000022">
    <property type="protein sequence ID" value="MEV0712591.1"/>
    <property type="molecule type" value="Genomic_DNA"/>
</dbReference>
<accession>A0ABV3G5B2</accession>
<dbReference type="Proteomes" id="UP001551695">
    <property type="component" value="Unassembled WGS sequence"/>
</dbReference>
<comment type="caution">
    <text evidence="3">The sequence shown here is derived from an EMBL/GenBank/DDBJ whole genome shotgun (WGS) entry which is preliminary data.</text>
</comment>
<name>A0ABV3G5B2_9NOCA</name>
<organism evidence="3 4">
    <name type="scientific">Nocardia aurea</name>
    <dbReference type="NCBI Taxonomy" id="2144174"/>
    <lineage>
        <taxon>Bacteria</taxon>
        <taxon>Bacillati</taxon>
        <taxon>Actinomycetota</taxon>
        <taxon>Actinomycetes</taxon>
        <taxon>Mycobacteriales</taxon>
        <taxon>Nocardiaceae</taxon>
        <taxon>Nocardia</taxon>
    </lineage>
</organism>
<evidence type="ECO:0000256" key="1">
    <source>
        <dbReference type="SAM" id="MobiDB-lite"/>
    </source>
</evidence>
<dbReference type="RefSeq" id="WP_357789694.1">
    <property type="nucleotide sequence ID" value="NZ_JBFAKC010000022.1"/>
</dbReference>
<dbReference type="InterPro" id="IPR004255">
    <property type="entry name" value="O-acyltransferase_WSD1_N"/>
</dbReference>
<dbReference type="Pfam" id="PF03007">
    <property type="entry name" value="WS_DGAT_cat"/>
    <property type="match status" value="1"/>
</dbReference>
<evidence type="ECO:0000313" key="3">
    <source>
        <dbReference type="EMBL" id="MEV0712591.1"/>
    </source>
</evidence>
<feature type="domain" description="O-acyltransferase WSD1-like N-terminal" evidence="2">
    <location>
        <begin position="40"/>
        <end position="246"/>
    </location>
</feature>
<protein>
    <submittedName>
        <fullName evidence="3">Wax ester/triacylglycerol synthase domain-containing protein</fullName>
    </submittedName>
</protein>
<evidence type="ECO:0000313" key="4">
    <source>
        <dbReference type="Proteomes" id="UP001551695"/>
    </source>
</evidence>
<feature type="region of interest" description="Disordered" evidence="1">
    <location>
        <begin position="164"/>
        <end position="184"/>
    </location>
</feature>
<keyword evidence="4" id="KW-1185">Reference proteome</keyword>
<reference evidence="3 4" key="1">
    <citation type="submission" date="2024-06" db="EMBL/GenBank/DDBJ databases">
        <title>The Natural Products Discovery Center: Release of the First 8490 Sequenced Strains for Exploring Actinobacteria Biosynthetic Diversity.</title>
        <authorList>
            <person name="Kalkreuter E."/>
            <person name="Kautsar S.A."/>
            <person name="Yang D."/>
            <person name="Bader C.D."/>
            <person name="Teijaro C.N."/>
            <person name="Fluegel L."/>
            <person name="Davis C.M."/>
            <person name="Simpson J.R."/>
            <person name="Lauterbach L."/>
            <person name="Steele A.D."/>
            <person name="Gui C."/>
            <person name="Meng S."/>
            <person name="Li G."/>
            <person name="Viehrig K."/>
            <person name="Ye F."/>
            <person name="Su P."/>
            <person name="Kiefer A.F."/>
            <person name="Nichols A."/>
            <person name="Cepeda A.J."/>
            <person name="Yan W."/>
            <person name="Fan B."/>
            <person name="Jiang Y."/>
            <person name="Adhikari A."/>
            <person name="Zheng C.-J."/>
            <person name="Schuster L."/>
            <person name="Cowan T.M."/>
            <person name="Smanski M.J."/>
            <person name="Chevrette M.G."/>
            <person name="De Carvalho L.P.S."/>
            <person name="Shen B."/>
        </authorList>
    </citation>
    <scope>NUCLEOTIDE SEQUENCE [LARGE SCALE GENOMIC DNA]</scope>
    <source>
        <strain evidence="3 4">NPDC050403</strain>
    </source>
</reference>
<proteinExistence type="predicted"/>
<sequence>MRVNRVAAQDATMFWLSARTRNDLFLLYSFADEGVPTGVLRALVETRSAEIADLRVRLRAVRGDLDYPAWVPCDFRDDQFIEHPLRRPDWPHLLDAVGELLDTSVDAAVRPWRVHVFRAVEGVPAPGGESEQATVVLLQMSHALVDGRRASAVARALFASPGIGTEAAESDPDTDSSRDSVSGRARALANHAAGFLRGVGSSEPVDAVVGLVATPVQVVRTVTRGVAAYRAQRELARSTAAGAVPPPPSGFTPTSLNRSAAEGISRHAVRVIVTDGDDMRLAGRTVTVLALTAVSVALAEYLALRGESVDRLGAQVPMAVPGGAHVRNNYRGLGVDLHADEPDLSRRADRIADELAERRIRAGHPLLGAQERVTAVTPARVLRRDTESYPLDTPESIAGHTVVSSVHRGAADLHFGGPVRFTGGFPAIGSVMHLTHGIHGLGDTVTISVHADLAVLPDIDVYTELLRVALNRVSAIEPR</sequence>